<dbReference type="HOGENOM" id="CLU_075000_0_1_2"/>
<dbReference type="Proteomes" id="UP000001304">
    <property type="component" value="Chromosome"/>
</dbReference>
<dbReference type="InterPro" id="IPR019151">
    <property type="entry name" value="Proteasome_assmbl_chaperone_2"/>
</dbReference>
<dbReference type="Pfam" id="PF09754">
    <property type="entry name" value="PAC2"/>
    <property type="match status" value="1"/>
</dbReference>
<keyword evidence="2" id="KW-1185">Reference proteome</keyword>
<evidence type="ECO:0000313" key="1">
    <source>
        <dbReference type="EMBL" id="ADM27892.1"/>
    </source>
</evidence>
<evidence type="ECO:0008006" key="3">
    <source>
        <dbReference type="Google" id="ProtNLM"/>
    </source>
</evidence>
<dbReference type="PANTHER" id="PTHR35610:SF3">
    <property type="entry name" value="PROTEASOME ASSEMBLY CHAPERONE FAMILY PROTEIN"/>
    <property type="match status" value="1"/>
</dbReference>
<name>E0SNU6_IGNAA</name>
<dbReference type="KEGG" id="iag:Igag_1079"/>
<dbReference type="Gene3D" id="3.40.50.10900">
    <property type="entry name" value="PAC-like subunit"/>
    <property type="match status" value="1"/>
</dbReference>
<dbReference type="PANTHER" id="PTHR35610">
    <property type="entry name" value="3-ISOPROPYLMALATE DEHYDRATASE-RELATED"/>
    <property type="match status" value="1"/>
</dbReference>
<reference evidence="1 2" key="1">
    <citation type="journal article" date="2010" name="Stand. Genomic Sci.">
        <title>Complete genome sequence of Ignisphaera aggregans type strain (AQ1.S1).</title>
        <authorList>
            <person name="Goker M."/>
            <person name="Held B."/>
            <person name="Lapidus A."/>
            <person name="Nolan M."/>
            <person name="Spring S."/>
            <person name="Yasawong M."/>
            <person name="Lucas S."/>
            <person name="Glavina Del Rio T."/>
            <person name="Tice H."/>
            <person name="Cheng J.F."/>
            <person name="Goodwin L."/>
            <person name="Tapia R."/>
            <person name="Pitluck S."/>
            <person name="Liolios K."/>
            <person name="Ivanova N."/>
            <person name="Mavromatis K."/>
            <person name="Mikhailova N."/>
            <person name="Pati A."/>
            <person name="Chen A."/>
            <person name="Palaniappan K."/>
            <person name="Brambilla E."/>
            <person name="Land M."/>
            <person name="Hauser L."/>
            <person name="Chang Y.J."/>
            <person name="Jeffries C.D."/>
            <person name="Brettin T."/>
            <person name="Detter J.C."/>
            <person name="Han C."/>
            <person name="Rohde M."/>
            <person name="Sikorski J."/>
            <person name="Woyke T."/>
            <person name="Bristow J."/>
            <person name="Eisen J.A."/>
            <person name="Markowitz V."/>
            <person name="Hugenholtz P."/>
            <person name="Kyrpides N.C."/>
            <person name="Klenk H.P."/>
        </authorList>
    </citation>
    <scope>NUCLEOTIDE SEQUENCE [LARGE SCALE GENOMIC DNA]</scope>
    <source>
        <strain evidence="2">DSM 17230 / JCM 13409 / AQ1.S1</strain>
    </source>
</reference>
<sequence>MEIFREELIDGFTFIEYKSFSLNRPSTMVLALPDAGLVGVIAASYMINKMGLDEIGGVDSPYLQPIMIIHRGIPRPPIRIFARDRIMVVYTEISLPIDVSTKFVSAVIDYARLRGVDQLIGITGLPIHNRIDVEDLSTYFISPFDEMKKIFSESGIKMLENGILSGPYATFIKEIFRKRILGALLMSESFLEFPDPEAAAKVLLSLGRVLNVQIDVDKLLEQAEIIKMRAREHMRNLMQSFEQIRRGVEYSVPLYT</sequence>
<dbReference type="STRING" id="583356.Igag_1079"/>
<dbReference type="BioCyc" id="IAGG583356:GHAH-1060-MONOMER"/>
<dbReference type="InterPro" id="IPR038389">
    <property type="entry name" value="PSMG2_sf"/>
</dbReference>
<evidence type="ECO:0000313" key="2">
    <source>
        <dbReference type="Proteomes" id="UP000001304"/>
    </source>
</evidence>
<dbReference type="SUPFAM" id="SSF159659">
    <property type="entry name" value="Cgl1923-like"/>
    <property type="match status" value="1"/>
</dbReference>
<dbReference type="AlphaFoldDB" id="E0SNU6"/>
<accession>E0SNU6</accession>
<protein>
    <recommendedName>
        <fullName evidence="3">Proteasome assembly chaperone family protein</fullName>
    </recommendedName>
</protein>
<dbReference type="EMBL" id="CP002098">
    <property type="protein sequence ID" value="ADM27892.1"/>
    <property type="molecule type" value="Genomic_DNA"/>
</dbReference>
<gene>
    <name evidence="1" type="ordered locus">Igag_1079</name>
</gene>
<proteinExistence type="predicted"/>
<organism evidence="1 2">
    <name type="scientific">Ignisphaera aggregans (strain DSM 17230 / JCM 13409 / AQ1.S1)</name>
    <dbReference type="NCBI Taxonomy" id="583356"/>
    <lineage>
        <taxon>Archaea</taxon>
        <taxon>Thermoproteota</taxon>
        <taxon>Thermoprotei</taxon>
        <taxon>Desulfurococcales</taxon>
        <taxon>Desulfurococcaceae</taxon>
        <taxon>Ignisphaera</taxon>
    </lineage>
</organism>